<dbReference type="GO" id="GO:0005737">
    <property type="term" value="C:cytoplasm"/>
    <property type="evidence" value="ECO:0007669"/>
    <property type="project" value="TreeGrafter"/>
</dbReference>
<evidence type="ECO:0000256" key="1">
    <source>
        <dbReference type="ARBA" id="ARBA00008270"/>
    </source>
</evidence>
<evidence type="ECO:0000256" key="3">
    <source>
        <dbReference type="PIRSR" id="PIRSR016184-1"/>
    </source>
</evidence>
<dbReference type="Pfam" id="PF02567">
    <property type="entry name" value="PhzC-PhzF"/>
    <property type="match status" value="1"/>
</dbReference>
<dbReference type="PIRSF" id="PIRSF016184">
    <property type="entry name" value="PhzC_PhzF"/>
    <property type="match status" value="1"/>
</dbReference>
<evidence type="ECO:0000256" key="2">
    <source>
        <dbReference type="ARBA" id="ARBA00023235"/>
    </source>
</evidence>
<proteinExistence type="inferred from homology"/>
<gene>
    <name evidence="4" type="ORF">ENH88_07590</name>
</gene>
<dbReference type="GO" id="GO:0016853">
    <property type="term" value="F:isomerase activity"/>
    <property type="evidence" value="ECO:0007669"/>
    <property type="project" value="UniProtKB-KW"/>
</dbReference>
<dbReference type="SUPFAM" id="SSF54506">
    <property type="entry name" value="Diaminopimelate epimerase-like"/>
    <property type="match status" value="1"/>
</dbReference>
<dbReference type="Proteomes" id="UP000886188">
    <property type="component" value="Unassembled WGS sequence"/>
</dbReference>
<comment type="similarity">
    <text evidence="1">Belongs to the PhzF family.</text>
</comment>
<reference evidence="4" key="1">
    <citation type="journal article" date="2020" name="mSystems">
        <title>Genome- and Community-Level Interaction Insights into Carbon Utilization and Element Cycling Functions of Hydrothermarchaeota in Hydrothermal Sediment.</title>
        <authorList>
            <person name="Zhou Z."/>
            <person name="Liu Y."/>
            <person name="Xu W."/>
            <person name="Pan J."/>
            <person name="Luo Z.H."/>
            <person name="Li M."/>
        </authorList>
    </citation>
    <scope>NUCLEOTIDE SEQUENCE [LARGE SCALE GENOMIC DNA]</scope>
    <source>
        <strain evidence="4">HyVt-346</strain>
    </source>
</reference>
<keyword evidence="2" id="KW-0413">Isomerase</keyword>
<dbReference type="PANTHER" id="PTHR13774:SF17">
    <property type="entry name" value="PHENAZINE BIOSYNTHESIS-LIKE DOMAIN-CONTAINING PROTEIN"/>
    <property type="match status" value="1"/>
</dbReference>
<dbReference type="AlphaFoldDB" id="A0A7V1GDV6"/>
<accession>A0A7V1GDV6</accession>
<organism evidence="4">
    <name type="scientific">Pseudoalteromonas prydzensis</name>
    <dbReference type="NCBI Taxonomy" id="182141"/>
    <lineage>
        <taxon>Bacteria</taxon>
        <taxon>Pseudomonadati</taxon>
        <taxon>Pseudomonadota</taxon>
        <taxon>Gammaproteobacteria</taxon>
        <taxon>Alteromonadales</taxon>
        <taxon>Pseudoalteromonadaceae</taxon>
        <taxon>Pseudoalteromonas</taxon>
    </lineage>
</organism>
<feature type="active site" evidence="3">
    <location>
        <position position="46"/>
    </location>
</feature>
<comment type="caution">
    <text evidence="4">The sequence shown here is derived from an EMBL/GenBank/DDBJ whole genome shotgun (WGS) entry which is preliminary data.</text>
</comment>
<dbReference type="RefSeq" id="WP_304181299.1">
    <property type="nucleotide sequence ID" value="NZ_DRGM01000079.1"/>
</dbReference>
<protein>
    <submittedName>
        <fullName evidence="4">PhzF family phenazine biosynthesis protein</fullName>
    </submittedName>
</protein>
<dbReference type="PANTHER" id="PTHR13774">
    <property type="entry name" value="PHENAZINE BIOSYNTHESIS PROTEIN"/>
    <property type="match status" value="1"/>
</dbReference>
<name>A0A7V1GDV6_9GAMM</name>
<dbReference type="EMBL" id="DRGM01000079">
    <property type="protein sequence ID" value="HEA16296.1"/>
    <property type="molecule type" value="Genomic_DNA"/>
</dbReference>
<evidence type="ECO:0000313" key="4">
    <source>
        <dbReference type="EMBL" id="HEA16296.1"/>
    </source>
</evidence>
<dbReference type="NCBIfam" id="TIGR00654">
    <property type="entry name" value="PhzF_family"/>
    <property type="match status" value="1"/>
</dbReference>
<dbReference type="InterPro" id="IPR003719">
    <property type="entry name" value="Phenazine_PhzF-like"/>
</dbReference>
<dbReference type="Gene3D" id="3.10.310.10">
    <property type="entry name" value="Diaminopimelate Epimerase, Chain A, domain 1"/>
    <property type="match status" value="2"/>
</dbReference>
<sequence>MQLTIHQIDAFTTELFKGNYAAVIDLDTWLDDQLMLKIGAENNISETAFTCRQADGSYAIRWFSPLMEIDFCGHATLAAAFVLCEQHNLLQVRFHAAAVGELIINKNSDGSFAMTFPKQVPEACQEVPSELLDGLSIQPVKVLKNQQAYFAIYNNEQDVLNLKTNSALLKALLPLDVVATAPSAQYDFISRYFWPANGGDEDYVTGSIHTGLAPYWAQELGKTSLSAYQASSRGGHLHCEVAEHTVTVTGHAVRYMQGTLFLS</sequence>